<dbReference type="PANTHER" id="PTHR35936:SF19">
    <property type="entry name" value="AMINO-ACID-BINDING PROTEIN YXEM-RELATED"/>
    <property type="match status" value="1"/>
</dbReference>
<evidence type="ECO:0000313" key="4">
    <source>
        <dbReference type="EMBL" id="SIO57049.1"/>
    </source>
</evidence>
<reference evidence="4 5" key="1">
    <citation type="submission" date="2016-11" db="EMBL/GenBank/DDBJ databases">
        <authorList>
            <person name="Jaros S."/>
            <person name="Januszkiewicz K."/>
            <person name="Wedrychowicz H."/>
        </authorList>
    </citation>
    <scope>NUCLEOTIDE SEQUENCE [LARGE SCALE GENOMIC DNA]</scope>
    <source>
        <strain evidence="4 5">GAS86</strain>
    </source>
</reference>
<keyword evidence="1 2" id="KW-0732">Signal</keyword>
<dbReference type="Proteomes" id="UP000184693">
    <property type="component" value="Unassembled WGS sequence"/>
</dbReference>
<dbReference type="InterPro" id="IPR001638">
    <property type="entry name" value="Solute-binding_3/MltF_N"/>
</dbReference>
<dbReference type="Gene3D" id="3.40.190.10">
    <property type="entry name" value="Periplasmic binding protein-like II"/>
    <property type="match status" value="2"/>
</dbReference>
<protein>
    <submittedName>
        <fullName evidence="4">Amino acid ABC transporter substrate-binding protein, PAAT family</fullName>
    </submittedName>
</protein>
<evidence type="ECO:0000256" key="2">
    <source>
        <dbReference type="SAM" id="SignalP"/>
    </source>
</evidence>
<evidence type="ECO:0000313" key="5">
    <source>
        <dbReference type="Proteomes" id="UP000184693"/>
    </source>
</evidence>
<accession>A0A1N6KKG4</accession>
<dbReference type="AlphaFoldDB" id="A0A1N6KKG4"/>
<proteinExistence type="predicted"/>
<feature type="chain" id="PRO_5012907328" evidence="2">
    <location>
        <begin position="36"/>
        <end position="290"/>
    </location>
</feature>
<dbReference type="Pfam" id="PF00497">
    <property type="entry name" value="SBP_bac_3"/>
    <property type="match status" value="1"/>
</dbReference>
<evidence type="ECO:0000259" key="3">
    <source>
        <dbReference type="SMART" id="SM00062"/>
    </source>
</evidence>
<sequence>MKAHLCLNSLLNALLKLAKFATATGAVCAATHVFAATGIPTVTSGALTVGADLTYPPYDYLEGATPSGFDPAFMSRLAEHLKLKPGFVDTRFANLILGVNANRFDVIASALYVTPERAKQIDFVPYLKTGGSLLALSHSGFAPKTPEDLCGKRVSSIKGASWIPKLNDVSKQVCAPAGRGAIDVREFETSPEAAQAVLAHAVDAQFEDSAVAQMTVNKLGGRVAITSTTPLYPVVIGLGVKKGNDALLAELKSAFASMKQAGEYQALLKQYNVAEPTGNDIALALGTAQN</sequence>
<evidence type="ECO:0000256" key="1">
    <source>
        <dbReference type="ARBA" id="ARBA00022729"/>
    </source>
</evidence>
<dbReference type="CDD" id="cd01004">
    <property type="entry name" value="PBP2_MidA_like"/>
    <property type="match status" value="1"/>
</dbReference>
<feature type="signal peptide" evidence="2">
    <location>
        <begin position="1"/>
        <end position="35"/>
    </location>
</feature>
<dbReference type="EMBL" id="FSRM01000002">
    <property type="protein sequence ID" value="SIO57049.1"/>
    <property type="molecule type" value="Genomic_DNA"/>
</dbReference>
<gene>
    <name evidence="4" type="ORF">SAMN05444168_7454</name>
</gene>
<dbReference type="SUPFAM" id="SSF53850">
    <property type="entry name" value="Periplasmic binding protein-like II"/>
    <property type="match status" value="1"/>
</dbReference>
<name>A0A1N6KKG4_9BURK</name>
<dbReference type="RefSeq" id="WP_074269141.1">
    <property type="nucleotide sequence ID" value="NZ_FSRM01000002.1"/>
</dbReference>
<dbReference type="SMART" id="SM00062">
    <property type="entry name" value="PBPb"/>
    <property type="match status" value="1"/>
</dbReference>
<feature type="domain" description="Solute-binding protein family 3/N-terminal" evidence="3">
    <location>
        <begin position="46"/>
        <end position="275"/>
    </location>
</feature>
<dbReference type="OrthoDB" id="8611212at2"/>
<dbReference type="PANTHER" id="PTHR35936">
    <property type="entry name" value="MEMBRANE-BOUND LYTIC MUREIN TRANSGLYCOSYLASE F"/>
    <property type="match status" value="1"/>
</dbReference>
<organism evidence="4 5">
    <name type="scientific">Paraburkholderia phenazinium</name>
    <dbReference type="NCBI Taxonomy" id="60549"/>
    <lineage>
        <taxon>Bacteria</taxon>
        <taxon>Pseudomonadati</taxon>
        <taxon>Pseudomonadota</taxon>
        <taxon>Betaproteobacteria</taxon>
        <taxon>Burkholderiales</taxon>
        <taxon>Burkholderiaceae</taxon>
        <taxon>Paraburkholderia</taxon>
    </lineage>
</organism>